<dbReference type="AlphaFoldDB" id="A0A8H6DYN4"/>
<accession>A0A8H6DYN4</accession>
<feature type="region of interest" description="Disordered" evidence="1">
    <location>
        <begin position="148"/>
        <end position="176"/>
    </location>
</feature>
<name>A0A8H6DYN4_COCSA</name>
<evidence type="ECO:0000313" key="3">
    <source>
        <dbReference type="Proteomes" id="UP000624244"/>
    </source>
</evidence>
<sequence>MDSHSMYLPCMHAGPPEPECGGERLFTEPIVGALSWVRFITPDCSHVGTFEYRRAYPVTGSFQVKHDRSPLYLTPGQPGDTSTLSLLPTVVSAISAQPTGPSSDCLSAARTGAQSSLAGWPESWHLQIRSFRSIDLLHTVVAPAYSTTQTHSNTDSDSEQKVHVHTHAGCESDHQG</sequence>
<evidence type="ECO:0000313" key="2">
    <source>
        <dbReference type="EMBL" id="KAF5851415.1"/>
    </source>
</evidence>
<protein>
    <submittedName>
        <fullName evidence="2">Uncharacterized protein</fullName>
    </submittedName>
</protein>
<evidence type="ECO:0000256" key="1">
    <source>
        <dbReference type="SAM" id="MobiDB-lite"/>
    </source>
</evidence>
<organism evidence="2 3">
    <name type="scientific">Cochliobolus sativus</name>
    <name type="common">Common root rot and spot blotch fungus</name>
    <name type="synonym">Bipolaris sorokiniana</name>
    <dbReference type="NCBI Taxonomy" id="45130"/>
    <lineage>
        <taxon>Eukaryota</taxon>
        <taxon>Fungi</taxon>
        <taxon>Dikarya</taxon>
        <taxon>Ascomycota</taxon>
        <taxon>Pezizomycotina</taxon>
        <taxon>Dothideomycetes</taxon>
        <taxon>Pleosporomycetidae</taxon>
        <taxon>Pleosporales</taxon>
        <taxon>Pleosporineae</taxon>
        <taxon>Pleosporaceae</taxon>
        <taxon>Bipolaris</taxon>
    </lineage>
</organism>
<feature type="compositionally biased region" description="Basic and acidic residues" evidence="1">
    <location>
        <begin position="158"/>
        <end position="176"/>
    </location>
</feature>
<dbReference type="Proteomes" id="UP000624244">
    <property type="component" value="Unassembled WGS sequence"/>
</dbReference>
<reference evidence="2" key="1">
    <citation type="submission" date="2019-11" db="EMBL/GenBank/DDBJ databases">
        <title>Bipolaris sorokiniana Genome sequencing.</title>
        <authorList>
            <person name="Wang H."/>
        </authorList>
    </citation>
    <scope>NUCLEOTIDE SEQUENCE</scope>
</reference>
<dbReference type="EMBL" id="WNKQ01000005">
    <property type="protein sequence ID" value="KAF5851415.1"/>
    <property type="molecule type" value="Genomic_DNA"/>
</dbReference>
<comment type="caution">
    <text evidence="2">The sequence shown here is derived from an EMBL/GenBank/DDBJ whole genome shotgun (WGS) entry which is preliminary data.</text>
</comment>
<gene>
    <name evidence="2" type="ORF">GGP41_004203</name>
</gene>
<proteinExistence type="predicted"/>